<proteinExistence type="predicted"/>
<keyword evidence="2" id="KW-1185">Reference proteome</keyword>
<evidence type="ECO:0000313" key="2">
    <source>
        <dbReference type="Proteomes" id="UP000001982"/>
    </source>
</evidence>
<organism evidence="1 2">
    <name type="scientific">Shewanella denitrificans (strain OS217 / ATCC BAA-1090 / DSM 15013)</name>
    <dbReference type="NCBI Taxonomy" id="318161"/>
    <lineage>
        <taxon>Bacteria</taxon>
        <taxon>Pseudomonadati</taxon>
        <taxon>Pseudomonadota</taxon>
        <taxon>Gammaproteobacteria</taxon>
        <taxon>Alteromonadales</taxon>
        <taxon>Shewanellaceae</taxon>
        <taxon>Shewanella</taxon>
    </lineage>
</organism>
<dbReference type="AlphaFoldDB" id="Q12JG9"/>
<dbReference type="RefSeq" id="WP_011497552.1">
    <property type="nucleotide sequence ID" value="NC_007954.1"/>
</dbReference>
<evidence type="ECO:0000313" key="1">
    <source>
        <dbReference type="EMBL" id="ABE56407.1"/>
    </source>
</evidence>
<dbReference type="EMBL" id="CP000302">
    <property type="protein sequence ID" value="ABE56407.1"/>
    <property type="molecule type" value="Genomic_DNA"/>
</dbReference>
<dbReference type="KEGG" id="sdn:Sden_3130"/>
<dbReference type="HOGENOM" id="CLU_2510846_0_0_6"/>
<sequence length="85" mass="10134">MHAEIDTTKKLIEAINKGEPFSEQTVFECMRQLKRSVGFEETPENTKMWATYYWSKYQLIGIEKLICISQDDDLLRNTLYRYFGK</sequence>
<protein>
    <submittedName>
        <fullName evidence="1">Uncharacterized protein</fullName>
    </submittedName>
</protein>
<dbReference type="Proteomes" id="UP000001982">
    <property type="component" value="Chromosome"/>
</dbReference>
<name>Q12JG9_SHEDO</name>
<accession>Q12JG9</accession>
<reference evidence="1 2" key="1">
    <citation type="submission" date="2006-03" db="EMBL/GenBank/DDBJ databases">
        <title>Complete sequence of Shewanella denitrificans OS217.</title>
        <authorList>
            <consortium name="US DOE Joint Genome Institute"/>
            <person name="Copeland A."/>
            <person name="Lucas S."/>
            <person name="Lapidus A."/>
            <person name="Barry K."/>
            <person name="Detter J.C."/>
            <person name="Glavina del Rio T."/>
            <person name="Hammon N."/>
            <person name="Israni S."/>
            <person name="Dalin E."/>
            <person name="Tice H."/>
            <person name="Pitluck S."/>
            <person name="Brettin T."/>
            <person name="Bruce D."/>
            <person name="Han C."/>
            <person name="Tapia R."/>
            <person name="Gilna P."/>
            <person name="Kiss H."/>
            <person name="Schmutz J."/>
            <person name="Larimer F."/>
            <person name="Land M."/>
            <person name="Hauser L."/>
            <person name="Kyrpides N."/>
            <person name="Lykidis A."/>
            <person name="Richardson P."/>
        </authorList>
    </citation>
    <scope>NUCLEOTIDE SEQUENCE [LARGE SCALE GENOMIC DNA]</scope>
    <source>
        <strain evidence="2">OS217 / ATCC BAA-1090 / DSM 15013</strain>
    </source>
</reference>
<gene>
    <name evidence="1" type="ordered locus">Sden_3130</name>
</gene>
<dbReference type="OrthoDB" id="9900816at2"/>